<feature type="domain" description="PAC" evidence="12">
    <location>
        <begin position="542"/>
        <end position="595"/>
    </location>
</feature>
<dbReference type="SMART" id="SM01079">
    <property type="entry name" value="CHASE"/>
    <property type="match status" value="1"/>
</dbReference>
<dbReference type="InterPro" id="IPR042240">
    <property type="entry name" value="CHASE_sf"/>
</dbReference>
<dbReference type="InterPro" id="IPR003594">
    <property type="entry name" value="HATPase_dom"/>
</dbReference>
<dbReference type="InterPro" id="IPR000700">
    <property type="entry name" value="PAS-assoc_C"/>
</dbReference>
<evidence type="ECO:0000256" key="4">
    <source>
        <dbReference type="ARBA" id="ARBA00022553"/>
    </source>
</evidence>
<dbReference type="InterPro" id="IPR036890">
    <property type="entry name" value="HATPase_C_sf"/>
</dbReference>
<dbReference type="CDD" id="cd00082">
    <property type="entry name" value="HisKA"/>
    <property type="match status" value="1"/>
</dbReference>
<evidence type="ECO:0000256" key="7">
    <source>
        <dbReference type="ARBA" id="ARBA00022777"/>
    </source>
</evidence>
<dbReference type="RefSeq" id="WP_203241497.1">
    <property type="nucleotide sequence ID" value="NZ_JAFBRH010000001.1"/>
</dbReference>
<dbReference type="InterPro" id="IPR035965">
    <property type="entry name" value="PAS-like_dom_sf"/>
</dbReference>
<dbReference type="FunFam" id="1.10.287.130:FF:000001">
    <property type="entry name" value="Two-component sensor histidine kinase"/>
    <property type="match status" value="1"/>
</dbReference>
<organism evidence="14 15">
    <name type="scientific">Sulfitobacter geojensis</name>
    <dbReference type="NCBI Taxonomy" id="1342299"/>
    <lineage>
        <taxon>Bacteria</taxon>
        <taxon>Pseudomonadati</taxon>
        <taxon>Pseudomonadota</taxon>
        <taxon>Alphaproteobacteria</taxon>
        <taxon>Rhodobacterales</taxon>
        <taxon>Roseobacteraceae</taxon>
        <taxon>Sulfitobacter</taxon>
    </lineage>
</organism>
<dbReference type="GO" id="GO:0009927">
    <property type="term" value="F:histidine phosphotransfer kinase activity"/>
    <property type="evidence" value="ECO:0007669"/>
    <property type="project" value="TreeGrafter"/>
</dbReference>
<feature type="domain" description="Histidine kinase" evidence="11">
    <location>
        <begin position="599"/>
        <end position="818"/>
    </location>
</feature>
<dbReference type="EMBL" id="JAFBRM010000001">
    <property type="protein sequence ID" value="MBM1713007.1"/>
    <property type="molecule type" value="Genomic_DNA"/>
</dbReference>
<dbReference type="Pfam" id="PF03924">
    <property type="entry name" value="CHASE"/>
    <property type="match status" value="1"/>
</dbReference>
<accession>A0AAE3B567</accession>
<keyword evidence="9" id="KW-0902">Two-component regulatory system</keyword>
<dbReference type="Pfam" id="PF00512">
    <property type="entry name" value="HisKA"/>
    <property type="match status" value="1"/>
</dbReference>
<keyword evidence="15" id="KW-1185">Reference proteome</keyword>
<dbReference type="PRINTS" id="PR00344">
    <property type="entry name" value="BCTRLSENSOR"/>
</dbReference>
<dbReference type="Gene3D" id="3.30.565.10">
    <property type="entry name" value="Histidine kinase-like ATPase, C-terminal domain"/>
    <property type="match status" value="1"/>
</dbReference>
<dbReference type="Gene3D" id="3.30.450.350">
    <property type="entry name" value="CHASE domain"/>
    <property type="match status" value="1"/>
</dbReference>
<reference evidence="14 15" key="1">
    <citation type="submission" date="2021-01" db="EMBL/GenBank/DDBJ databases">
        <title>Diatom-associated Roseobacters Show Island Model of Population Structure.</title>
        <authorList>
            <person name="Qu L."/>
            <person name="Feng X."/>
            <person name="Chen Y."/>
            <person name="Li L."/>
            <person name="Wang X."/>
            <person name="Hu Z."/>
            <person name="Wang H."/>
            <person name="Luo H."/>
        </authorList>
    </citation>
    <scope>NUCLEOTIDE SEQUENCE [LARGE SCALE GENOMIC DNA]</scope>
    <source>
        <strain evidence="14 15">TR60-84</strain>
    </source>
</reference>
<dbReference type="Gene3D" id="3.30.450.20">
    <property type="entry name" value="PAS domain"/>
    <property type="match status" value="2"/>
</dbReference>
<dbReference type="PANTHER" id="PTHR43047">
    <property type="entry name" value="TWO-COMPONENT HISTIDINE PROTEIN KINASE"/>
    <property type="match status" value="1"/>
</dbReference>
<dbReference type="PROSITE" id="PS50113">
    <property type="entry name" value="PAC"/>
    <property type="match status" value="1"/>
</dbReference>
<evidence type="ECO:0000313" key="15">
    <source>
        <dbReference type="Proteomes" id="UP000732193"/>
    </source>
</evidence>
<dbReference type="GO" id="GO:0005886">
    <property type="term" value="C:plasma membrane"/>
    <property type="evidence" value="ECO:0007669"/>
    <property type="project" value="TreeGrafter"/>
</dbReference>
<dbReference type="PROSITE" id="PS50109">
    <property type="entry name" value="HIS_KIN"/>
    <property type="match status" value="1"/>
</dbReference>
<evidence type="ECO:0000256" key="2">
    <source>
        <dbReference type="ARBA" id="ARBA00004370"/>
    </source>
</evidence>
<dbReference type="PANTHER" id="PTHR43047:SF72">
    <property type="entry name" value="OSMOSENSING HISTIDINE PROTEIN KINASE SLN1"/>
    <property type="match status" value="1"/>
</dbReference>
<dbReference type="InterPro" id="IPR000014">
    <property type="entry name" value="PAS"/>
</dbReference>
<dbReference type="SUPFAM" id="SSF55874">
    <property type="entry name" value="ATPase domain of HSP90 chaperone/DNA topoisomerase II/histidine kinase"/>
    <property type="match status" value="1"/>
</dbReference>
<dbReference type="InterPro" id="IPR013655">
    <property type="entry name" value="PAS_fold_3"/>
</dbReference>
<dbReference type="SUPFAM" id="SSF47384">
    <property type="entry name" value="Homodimeric domain of signal transducing histidine kinase"/>
    <property type="match status" value="1"/>
</dbReference>
<keyword evidence="7" id="KW-0418">Kinase</keyword>
<protein>
    <recommendedName>
        <fullName evidence="3">histidine kinase</fullName>
        <ecNumber evidence="3">2.7.13.3</ecNumber>
    </recommendedName>
</protein>
<keyword evidence="4" id="KW-0597">Phosphoprotein</keyword>
<dbReference type="PROSITE" id="PS50839">
    <property type="entry name" value="CHASE"/>
    <property type="match status" value="1"/>
</dbReference>
<name>A0AAE3B567_9RHOB</name>
<keyword evidence="10" id="KW-0472">Membrane</keyword>
<dbReference type="InterPro" id="IPR006189">
    <property type="entry name" value="CHASE_dom"/>
</dbReference>
<keyword evidence="6" id="KW-0812">Transmembrane</keyword>
<evidence type="ECO:0000259" key="12">
    <source>
        <dbReference type="PROSITE" id="PS50113"/>
    </source>
</evidence>
<dbReference type="AlphaFoldDB" id="A0AAE3B567"/>
<dbReference type="SMART" id="SM00387">
    <property type="entry name" value="HATPase_c"/>
    <property type="match status" value="1"/>
</dbReference>
<dbReference type="GO" id="GO:0000155">
    <property type="term" value="F:phosphorelay sensor kinase activity"/>
    <property type="evidence" value="ECO:0007669"/>
    <property type="project" value="InterPro"/>
</dbReference>
<dbReference type="InterPro" id="IPR004358">
    <property type="entry name" value="Sig_transdc_His_kin-like_C"/>
</dbReference>
<evidence type="ECO:0000256" key="1">
    <source>
        <dbReference type="ARBA" id="ARBA00000085"/>
    </source>
</evidence>
<dbReference type="Gene3D" id="1.10.287.130">
    <property type="match status" value="1"/>
</dbReference>
<dbReference type="EC" id="2.7.13.3" evidence="3"/>
<dbReference type="Pfam" id="PF02518">
    <property type="entry name" value="HATPase_c"/>
    <property type="match status" value="1"/>
</dbReference>
<keyword evidence="8" id="KW-1133">Transmembrane helix</keyword>
<evidence type="ECO:0000259" key="13">
    <source>
        <dbReference type="PROSITE" id="PS50839"/>
    </source>
</evidence>
<dbReference type="Pfam" id="PF08447">
    <property type="entry name" value="PAS_3"/>
    <property type="match status" value="1"/>
</dbReference>
<gene>
    <name evidence="14" type="ORF">JQV55_05480</name>
</gene>
<keyword evidence="5" id="KW-0808">Transferase</keyword>
<proteinExistence type="predicted"/>
<evidence type="ECO:0000256" key="6">
    <source>
        <dbReference type="ARBA" id="ARBA00022692"/>
    </source>
</evidence>
<dbReference type="CDD" id="cd00130">
    <property type="entry name" value="PAS"/>
    <property type="match status" value="2"/>
</dbReference>
<evidence type="ECO:0000256" key="8">
    <source>
        <dbReference type="ARBA" id="ARBA00022989"/>
    </source>
</evidence>
<comment type="caution">
    <text evidence="14">The sequence shown here is derived from an EMBL/GenBank/DDBJ whole genome shotgun (WGS) entry which is preliminary data.</text>
</comment>
<sequence>MTYDVKAKWIQKIVLVFCLGLSFLCFQMVHNIAERRSNESFKVLVDQGSASLNRRGEDLNRTLDGVAGLILASYSVSPAEMARYAQALKVVENMPPLDAIGFATFDKSVPRLGTAENSGWTIDDHNATITVTATDPISDHLSIRVMEPGPPNMRFLDADFGSNPQILTAAKTAFETRETQSSGVLPPAFSSAAHPQAFLLKPVFKPAQPPTLTHTQQGEFLGFAFVVVNVPQVFQDLTISQGKLLDLNIVFDGNETEVLEADQQSAPGVTSPEYSILRSAHRFGKSISLRWDSRPEFEAEQPFRARWFVLGLGFLITALVGVNSSILIKRNRTISELVRRKSREIATRTMEKRAILGNAMLAIVSVTQSGRIIHANEASRKFLSLTAPDADLNGTNLAELLPGFDITSADGWTKLAVPAPHADAEPLVFEVEKKTWQTADGETRITLLLRDITVNERLAQEVAETEQRLNLALIGAEIGVFDVNLAQNTSVVSETWCKSLHIAAEPARRNPYVEQFSRMHPDDLAVLQKAEATCIAGLSDRAEARFRIRGENGEWRWIKSEAVIAERAKDGTALRMLGIQTDITESYKLEQMKRDFVATVSHELRTPLTSVNGALALMQAQQQGKKPDGSARLIEIGIKNCDRLLSLVNDILDMEKINTGNMRHDTQPEDVADILRLATEQLETYASQWNVNVEVNAPAFAQCIRTDKKRVMQVLTNLLSNACKFAYSGTTVCLSAEHMPDCTKISVRNVGPSIPEEFRDKIFQPFSQADNSNTRERGGTGLGLNISRHLVEAMGGTIGFESGKDDETVFWFTCPRAMDAPLPEQQDPLVDEHQNAA</sequence>
<dbReference type="Proteomes" id="UP000732193">
    <property type="component" value="Unassembled WGS sequence"/>
</dbReference>
<comment type="subcellular location">
    <subcellularLocation>
        <location evidence="2">Membrane</location>
    </subcellularLocation>
</comment>
<dbReference type="SUPFAM" id="SSF55785">
    <property type="entry name" value="PYP-like sensor domain (PAS domain)"/>
    <property type="match status" value="2"/>
</dbReference>
<evidence type="ECO:0000256" key="3">
    <source>
        <dbReference type="ARBA" id="ARBA00012438"/>
    </source>
</evidence>
<evidence type="ECO:0000256" key="5">
    <source>
        <dbReference type="ARBA" id="ARBA00022679"/>
    </source>
</evidence>
<feature type="domain" description="CHASE" evidence="13">
    <location>
        <begin position="135"/>
        <end position="237"/>
    </location>
</feature>
<dbReference type="InterPro" id="IPR003661">
    <property type="entry name" value="HisK_dim/P_dom"/>
</dbReference>
<dbReference type="InterPro" id="IPR001610">
    <property type="entry name" value="PAC"/>
</dbReference>
<comment type="catalytic activity">
    <reaction evidence="1">
        <text>ATP + protein L-histidine = ADP + protein N-phospho-L-histidine.</text>
        <dbReference type="EC" id="2.7.13.3"/>
    </reaction>
</comment>
<evidence type="ECO:0000313" key="14">
    <source>
        <dbReference type="EMBL" id="MBM1713007.1"/>
    </source>
</evidence>
<evidence type="ECO:0000256" key="10">
    <source>
        <dbReference type="ARBA" id="ARBA00023136"/>
    </source>
</evidence>
<evidence type="ECO:0000259" key="11">
    <source>
        <dbReference type="PROSITE" id="PS50109"/>
    </source>
</evidence>
<evidence type="ECO:0000256" key="9">
    <source>
        <dbReference type="ARBA" id="ARBA00023012"/>
    </source>
</evidence>
<dbReference type="SMART" id="SM00388">
    <property type="entry name" value="HisKA"/>
    <property type="match status" value="1"/>
</dbReference>
<dbReference type="InterPro" id="IPR005467">
    <property type="entry name" value="His_kinase_dom"/>
</dbReference>
<dbReference type="InterPro" id="IPR036097">
    <property type="entry name" value="HisK_dim/P_sf"/>
</dbReference>
<dbReference type="SMART" id="SM00086">
    <property type="entry name" value="PAC"/>
    <property type="match status" value="1"/>
</dbReference>